<evidence type="ECO:0000313" key="3">
    <source>
        <dbReference type="Proteomes" id="UP000886523"/>
    </source>
</evidence>
<dbReference type="Proteomes" id="UP000886523">
    <property type="component" value="Unassembled WGS sequence"/>
</dbReference>
<organism evidence="2 3">
    <name type="scientific">Hydnum rufescens UP504</name>
    <dbReference type="NCBI Taxonomy" id="1448309"/>
    <lineage>
        <taxon>Eukaryota</taxon>
        <taxon>Fungi</taxon>
        <taxon>Dikarya</taxon>
        <taxon>Basidiomycota</taxon>
        <taxon>Agaricomycotina</taxon>
        <taxon>Agaricomycetes</taxon>
        <taxon>Cantharellales</taxon>
        <taxon>Hydnaceae</taxon>
        <taxon>Hydnum</taxon>
    </lineage>
</organism>
<name>A0A9P6DS74_9AGAM</name>
<sequence>MSQICHARFSLIWSSMAVPIVVPPIQNPEFGCTDGEGCEREWNLLNGVIPTCHISGFYRRLFVINTKQAYINGQNLCKLASHQKWHFDDTVAKLNEAEGALDRLGIPIDEIQTAWAEQLSTQQAEPPHVQLSPEKDAGMKTIKSILNLLQTYQLRSSLERVESQLAKKEYNLLLHDHKARVHEAKVDKKRQPAVIRCLDQLNKEIECMLDAWDDAPRGAIRPEKLDRKGLFSLNVDGAIWKGLHILEAGLGDNRAPPRWLADENMQVAIIAYLDWKGCHAELDIIKREVANMHVWYAEEHDAIQTAIHEAGTDSALHFHLLHKFTDLNNLGELWDHSLSRLPYPSNLRSIMPFASNSIHADVTRVHALSTPFPKGLTHELDSDSEDCIKQCEILAVTSKVLRKIDDDEECSQRDICSDDSVNTYESK</sequence>
<gene>
    <name evidence="2" type="ORF">BS47DRAFT_1467798</name>
</gene>
<accession>A0A9P6DS74</accession>
<dbReference type="AlphaFoldDB" id="A0A9P6DS74"/>
<evidence type="ECO:0000256" key="1">
    <source>
        <dbReference type="SAM" id="SignalP"/>
    </source>
</evidence>
<feature type="signal peptide" evidence="1">
    <location>
        <begin position="1"/>
        <end position="17"/>
    </location>
</feature>
<dbReference type="OrthoDB" id="2689725at2759"/>
<keyword evidence="3" id="KW-1185">Reference proteome</keyword>
<keyword evidence="1" id="KW-0732">Signal</keyword>
<proteinExistence type="predicted"/>
<comment type="caution">
    <text evidence="2">The sequence shown here is derived from an EMBL/GenBank/DDBJ whole genome shotgun (WGS) entry which is preliminary data.</text>
</comment>
<feature type="chain" id="PRO_5040355650" evidence="1">
    <location>
        <begin position="18"/>
        <end position="427"/>
    </location>
</feature>
<evidence type="ECO:0000313" key="2">
    <source>
        <dbReference type="EMBL" id="KAF9511852.1"/>
    </source>
</evidence>
<dbReference type="EMBL" id="MU128995">
    <property type="protein sequence ID" value="KAF9511852.1"/>
    <property type="molecule type" value="Genomic_DNA"/>
</dbReference>
<reference evidence="2" key="1">
    <citation type="journal article" date="2020" name="Nat. Commun.">
        <title>Large-scale genome sequencing of mycorrhizal fungi provides insights into the early evolution of symbiotic traits.</title>
        <authorList>
            <person name="Miyauchi S."/>
            <person name="Kiss E."/>
            <person name="Kuo A."/>
            <person name="Drula E."/>
            <person name="Kohler A."/>
            <person name="Sanchez-Garcia M."/>
            <person name="Morin E."/>
            <person name="Andreopoulos B."/>
            <person name="Barry K.W."/>
            <person name="Bonito G."/>
            <person name="Buee M."/>
            <person name="Carver A."/>
            <person name="Chen C."/>
            <person name="Cichocki N."/>
            <person name="Clum A."/>
            <person name="Culley D."/>
            <person name="Crous P.W."/>
            <person name="Fauchery L."/>
            <person name="Girlanda M."/>
            <person name="Hayes R.D."/>
            <person name="Keri Z."/>
            <person name="LaButti K."/>
            <person name="Lipzen A."/>
            <person name="Lombard V."/>
            <person name="Magnuson J."/>
            <person name="Maillard F."/>
            <person name="Murat C."/>
            <person name="Nolan M."/>
            <person name="Ohm R.A."/>
            <person name="Pangilinan J."/>
            <person name="Pereira M.F."/>
            <person name="Perotto S."/>
            <person name="Peter M."/>
            <person name="Pfister S."/>
            <person name="Riley R."/>
            <person name="Sitrit Y."/>
            <person name="Stielow J.B."/>
            <person name="Szollosi G."/>
            <person name="Zifcakova L."/>
            <person name="Stursova M."/>
            <person name="Spatafora J.W."/>
            <person name="Tedersoo L."/>
            <person name="Vaario L.M."/>
            <person name="Yamada A."/>
            <person name="Yan M."/>
            <person name="Wang P."/>
            <person name="Xu J."/>
            <person name="Bruns T."/>
            <person name="Baldrian P."/>
            <person name="Vilgalys R."/>
            <person name="Dunand C."/>
            <person name="Henrissat B."/>
            <person name="Grigoriev I.V."/>
            <person name="Hibbett D."/>
            <person name="Nagy L.G."/>
            <person name="Martin F.M."/>
        </authorList>
    </citation>
    <scope>NUCLEOTIDE SEQUENCE</scope>
    <source>
        <strain evidence="2">UP504</strain>
    </source>
</reference>
<protein>
    <submittedName>
        <fullName evidence="2">Uncharacterized protein</fullName>
    </submittedName>
</protein>